<dbReference type="AlphaFoldDB" id="A0AAE1IYS9"/>
<proteinExistence type="predicted"/>
<dbReference type="InterPro" id="IPR007493">
    <property type="entry name" value="DUF538"/>
</dbReference>
<keyword evidence="1" id="KW-0732">Signal</keyword>
<comment type="caution">
    <text evidence="2">The sequence shown here is derived from an EMBL/GenBank/DDBJ whole genome shotgun (WGS) entry which is preliminary data.</text>
</comment>
<evidence type="ECO:0000313" key="2">
    <source>
        <dbReference type="EMBL" id="KAK4259501.1"/>
    </source>
</evidence>
<evidence type="ECO:0000256" key="1">
    <source>
        <dbReference type="SAM" id="SignalP"/>
    </source>
</evidence>
<reference evidence="2" key="1">
    <citation type="submission" date="2023-10" db="EMBL/GenBank/DDBJ databases">
        <title>Chromosome-level genome of the transformable northern wattle, Acacia crassicarpa.</title>
        <authorList>
            <person name="Massaro I."/>
            <person name="Sinha N.R."/>
            <person name="Poethig S."/>
            <person name="Leichty A.R."/>
        </authorList>
    </citation>
    <scope>NUCLEOTIDE SEQUENCE</scope>
    <source>
        <strain evidence="2">Acra3RX</strain>
        <tissue evidence="2">Leaf</tissue>
    </source>
</reference>
<organism evidence="2 3">
    <name type="scientific">Acacia crassicarpa</name>
    <name type="common">northern wattle</name>
    <dbReference type="NCBI Taxonomy" id="499986"/>
    <lineage>
        <taxon>Eukaryota</taxon>
        <taxon>Viridiplantae</taxon>
        <taxon>Streptophyta</taxon>
        <taxon>Embryophyta</taxon>
        <taxon>Tracheophyta</taxon>
        <taxon>Spermatophyta</taxon>
        <taxon>Magnoliopsida</taxon>
        <taxon>eudicotyledons</taxon>
        <taxon>Gunneridae</taxon>
        <taxon>Pentapetalae</taxon>
        <taxon>rosids</taxon>
        <taxon>fabids</taxon>
        <taxon>Fabales</taxon>
        <taxon>Fabaceae</taxon>
        <taxon>Caesalpinioideae</taxon>
        <taxon>mimosoid clade</taxon>
        <taxon>Acacieae</taxon>
        <taxon>Acacia</taxon>
    </lineage>
</organism>
<sequence length="165" mass="18054">MAPPTGISFTFFFCSLLLLLPIALSEAYDHEDPLILRSVEVADVHDLLAKYGFPKGVLPDNVESYNVSDKGVLRVQLQKACTVSSLGIRYHVNIRARLVYGSLTRVNGIRGKTEHGFWLTVVAIKVNETSHTVGFSIGGLFKDFPANELDVAPACDAKVSDLDTM</sequence>
<feature type="chain" id="PRO_5042076864" evidence="1">
    <location>
        <begin position="28"/>
        <end position="165"/>
    </location>
</feature>
<keyword evidence="3" id="KW-1185">Reference proteome</keyword>
<name>A0AAE1IYS9_9FABA</name>
<accession>A0AAE1IYS9</accession>
<protein>
    <submittedName>
        <fullName evidence="2">Uncharacterized protein</fullName>
    </submittedName>
</protein>
<dbReference type="InterPro" id="IPR036758">
    <property type="entry name" value="At5g01610-like"/>
</dbReference>
<dbReference type="PANTHER" id="PTHR31676:SF96">
    <property type="entry name" value="EXPRESSED PROTEIN"/>
    <property type="match status" value="1"/>
</dbReference>
<dbReference type="EMBL" id="JAWXYG010000011">
    <property type="protein sequence ID" value="KAK4259501.1"/>
    <property type="molecule type" value="Genomic_DNA"/>
</dbReference>
<gene>
    <name evidence="2" type="ORF">QN277_005825</name>
</gene>
<feature type="signal peptide" evidence="1">
    <location>
        <begin position="1"/>
        <end position="27"/>
    </location>
</feature>
<dbReference type="SUPFAM" id="SSF141562">
    <property type="entry name" value="At5g01610-like"/>
    <property type="match status" value="1"/>
</dbReference>
<dbReference type="Pfam" id="PF04398">
    <property type="entry name" value="DUF538"/>
    <property type="match status" value="1"/>
</dbReference>
<dbReference type="Gene3D" id="2.30.240.10">
    <property type="entry name" value="At5g01610-like"/>
    <property type="match status" value="1"/>
</dbReference>
<dbReference type="Proteomes" id="UP001293593">
    <property type="component" value="Unassembled WGS sequence"/>
</dbReference>
<evidence type="ECO:0000313" key="3">
    <source>
        <dbReference type="Proteomes" id="UP001293593"/>
    </source>
</evidence>
<dbReference type="PANTHER" id="PTHR31676">
    <property type="entry name" value="T31J12.3 PROTEIN-RELATED"/>
    <property type="match status" value="1"/>
</dbReference>